<comment type="cofactor">
    <cofactor evidence="1">
        <name>pyridoxal 5'-phosphate</name>
        <dbReference type="ChEBI" id="CHEBI:597326"/>
    </cofactor>
</comment>
<name>A0ABV4QXG9_9ACTN</name>
<dbReference type="InterPro" id="IPR015421">
    <property type="entry name" value="PyrdxlP-dep_Trfase_major"/>
</dbReference>
<evidence type="ECO:0000313" key="4">
    <source>
        <dbReference type="Proteomes" id="UP001569904"/>
    </source>
</evidence>
<reference evidence="3 4" key="1">
    <citation type="submission" date="2023-11" db="EMBL/GenBank/DDBJ databases">
        <title>Actinomadura monticuli sp. nov., isolated from volcanic ash.</title>
        <authorList>
            <person name="Lee S.D."/>
            <person name="Yang H."/>
            <person name="Kim I.S."/>
        </authorList>
    </citation>
    <scope>NUCLEOTIDE SEQUENCE [LARGE SCALE GENOMIC DNA]</scope>
    <source>
        <strain evidence="3 4">DSM 45346</strain>
    </source>
</reference>
<dbReference type="SUPFAM" id="SSF53383">
    <property type="entry name" value="PLP-dependent transferases"/>
    <property type="match status" value="1"/>
</dbReference>
<evidence type="ECO:0000256" key="2">
    <source>
        <dbReference type="RuleBase" id="RU004508"/>
    </source>
</evidence>
<dbReference type="GO" id="GO:0008483">
    <property type="term" value="F:transaminase activity"/>
    <property type="evidence" value="ECO:0007669"/>
    <property type="project" value="UniProtKB-KW"/>
</dbReference>
<keyword evidence="3" id="KW-0032">Aminotransferase</keyword>
<gene>
    <name evidence="3" type="ORF">SM436_15715</name>
</gene>
<proteinExistence type="inferred from homology"/>
<protein>
    <submittedName>
        <fullName evidence="3">Aminotransferase class I/II-fold pyridoxal phosphate-dependent enzyme</fullName>
    </submittedName>
</protein>
<evidence type="ECO:0000256" key="1">
    <source>
        <dbReference type="ARBA" id="ARBA00001933"/>
    </source>
</evidence>
<dbReference type="RefSeq" id="WP_371941865.1">
    <property type="nucleotide sequence ID" value="NZ_JAXCEH010000009.1"/>
</dbReference>
<accession>A0ABV4QXG9</accession>
<keyword evidence="2" id="KW-0663">Pyridoxal phosphate</keyword>
<dbReference type="Proteomes" id="UP001569904">
    <property type="component" value="Unassembled WGS sequence"/>
</dbReference>
<dbReference type="InterPro" id="IPR015422">
    <property type="entry name" value="PyrdxlP-dep_Trfase_small"/>
</dbReference>
<comment type="similarity">
    <text evidence="2">Belongs to the DegT/DnrJ/EryC1 family.</text>
</comment>
<keyword evidence="4" id="KW-1185">Reference proteome</keyword>
<sequence>MTVDVQPGLLAIDGAEPVRTEPWPTYDKGDVFIGEDDLDAALGAIRDRLYFRYDHRPYAETQTGRFERDLCAYFGVPHALSCASGTAAITLALLALDLPPGSLVACPAFTFAATPSAILLAGHRPVFVECDDDLHMDVADLRRRLTPAVRAIVVVHMRGFASDMDAICALAREHGVPVVEDAVPALGARLNGRLLGTFGDAGAFSTQSDKSLNTGEGGFLLARDPAVHARAVVYSGAYEGRMARHFDGPPPPVDDLALPIFSLRMDEIRAALARPMLRRLPDRLAAHRRNHDDVAARLAGVPGVALRRPVAEHAYLGEALVFRLPGAGARGTAWTAAALRAEGIDARALGDPGDVNVRAFWNWRFLFPDAARARAEYPVTAARLDEAIDIPLSANLTERDRDHVVAAVRKVVGAGPSRTGRR</sequence>
<dbReference type="PANTHER" id="PTHR30244:SF34">
    <property type="entry name" value="DTDP-4-AMINO-4,6-DIDEOXYGALACTOSE TRANSAMINASE"/>
    <property type="match status" value="1"/>
</dbReference>
<dbReference type="PANTHER" id="PTHR30244">
    <property type="entry name" value="TRANSAMINASE"/>
    <property type="match status" value="1"/>
</dbReference>
<dbReference type="PIRSF" id="PIRSF000390">
    <property type="entry name" value="PLP_StrS"/>
    <property type="match status" value="1"/>
</dbReference>
<comment type="caution">
    <text evidence="3">The sequence shown here is derived from an EMBL/GenBank/DDBJ whole genome shotgun (WGS) entry which is preliminary data.</text>
</comment>
<dbReference type="EMBL" id="JAXCEH010000009">
    <property type="protein sequence ID" value="MFA1555136.1"/>
    <property type="molecule type" value="Genomic_DNA"/>
</dbReference>
<evidence type="ECO:0000313" key="3">
    <source>
        <dbReference type="EMBL" id="MFA1555136.1"/>
    </source>
</evidence>
<dbReference type="Pfam" id="PF01041">
    <property type="entry name" value="DegT_DnrJ_EryC1"/>
    <property type="match status" value="1"/>
</dbReference>
<dbReference type="InterPro" id="IPR015424">
    <property type="entry name" value="PyrdxlP-dep_Trfase"/>
</dbReference>
<dbReference type="InterPro" id="IPR000653">
    <property type="entry name" value="DegT/StrS_aminotransferase"/>
</dbReference>
<keyword evidence="3" id="KW-0808">Transferase</keyword>
<dbReference type="Gene3D" id="3.90.1150.10">
    <property type="entry name" value="Aspartate Aminotransferase, domain 1"/>
    <property type="match status" value="1"/>
</dbReference>
<dbReference type="Gene3D" id="3.40.640.10">
    <property type="entry name" value="Type I PLP-dependent aspartate aminotransferase-like (Major domain)"/>
    <property type="match status" value="1"/>
</dbReference>
<organism evidence="3 4">
    <name type="scientific">Actinomadura chokoriensis</name>
    <dbReference type="NCBI Taxonomy" id="454156"/>
    <lineage>
        <taxon>Bacteria</taxon>
        <taxon>Bacillati</taxon>
        <taxon>Actinomycetota</taxon>
        <taxon>Actinomycetes</taxon>
        <taxon>Streptosporangiales</taxon>
        <taxon>Thermomonosporaceae</taxon>
        <taxon>Actinomadura</taxon>
    </lineage>
</organism>